<evidence type="ECO:0000313" key="2">
    <source>
        <dbReference type="EMBL" id="BBO35435.1"/>
    </source>
</evidence>
<protein>
    <submittedName>
        <fullName evidence="2">Uncharacterized protein</fullName>
    </submittedName>
</protein>
<evidence type="ECO:0000313" key="3">
    <source>
        <dbReference type="Proteomes" id="UP000326837"/>
    </source>
</evidence>
<gene>
    <name evidence="2" type="ORF">PLANPX_5047</name>
</gene>
<evidence type="ECO:0000256" key="1">
    <source>
        <dbReference type="SAM" id="MobiDB-lite"/>
    </source>
</evidence>
<name>A0A5K7XGB2_9BACT</name>
<accession>A0A5K7XGB2</accession>
<feature type="region of interest" description="Disordered" evidence="1">
    <location>
        <begin position="1"/>
        <end position="21"/>
    </location>
</feature>
<sequence>MKVSDTTPPWRNYPIQMKPPGSQQVSMVLHSSRLASAGSRNFGASRESLIANLRRNGEGFPQTPIISTRNPAAAYSSVISNR</sequence>
<keyword evidence="3" id="KW-1185">Reference proteome</keyword>
<dbReference type="AlphaFoldDB" id="A0A5K7XGB2"/>
<reference evidence="3" key="1">
    <citation type="submission" date="2019-10" db="EMBL/GenBank/DDBJ databases">
        <title>Lacipirellula parvula gen. nov., sp. nov., representing a lineage of planctomycetes widespread in freshwater anoxic habitats, and description of the family Lacipirellulaceae.</title>
        <authorList>
            <person name="Dedysh S.N."/>
            <person name="Kulichevskaya I.S."/>
            <person name="Beletsky A.V."/>
            <person name="Rakitin A.L."/>
            <person name="Mardanov A.V."/>
            <person name="Ivanova A.A."/>
            <person name="Saltykova V.X."/>
            <person name="Rijpstra W.I.C."/>
            <person name="Sinninghe Damste J.S."/>
            <person name="Ravin N.V."/>
        </authorList>
    </citation>
    <scope>NUCLEOTIDE SEQUENCE [LARGE SCALE GENOMIC DNA]</scope>
    <source>
        <strain evidence="3">PX69</strain>
    </source>
</reference>
<dbReference type="KEGG" id="lpav:PLANPX_5047"/>
<proteinExistence type="predicted"/>
<dbReference type="EMBL" id="AP021861">
    <property type="protein sequence ID" value="BBO35435.1"/>
    <property type="molecule type" value="Genomic_DNA"/>
</dbReference>
<dbReference type="Proteomes" id="UP000326837">
    <property type="component" value="Chromosome"/>
</dbReference>
<organism evidence="2 3">
    <name type="scientific">Lacipirellula parvula</name>
    <dbReference type="NCBI Taxonomy" id="2650471"/>
    <lineage>
        <taxon>Bacteria</taxon>
        <taxon>Pseudomonadati</taxon>
        <taxon>Planctomycetota</taxon>
        <taxon>Planctomycetia</taxon>
        <taxon>Pirellulales</taxon>
        <taxon>Lacipirellulaceae</taxon>
        <taxon>Lacipirellula</taxon>
    </lineage>
</organism>